<reference evidence="2" key="1">
    <citation type="journal article" date="2022" name="bioRxiv">
        <title>Sequencing and chromosome-scale assembly of the giantPleurodeles waltlgenome.</title>
        <authorList>
            <person name="Brown T."/>
            <person name="Elewa A."/>
            <person name="Iarovenko S."/>
            <person name="Subramanian E."/>
            <person name="Araus A.J."/>
            <person name="Petzold A."/>
            <person name="Susuki M."/>
            <person name="Suzuki K.-i.T."/>
            <person name="Hayashi T."/>
            <person name="Toyoda A."/>
            <person name="Oliveira C."/>
            <person name="Osipova E."/>
            <person name="Leigh N.D."/>
            <person name="Simon A."/>
            <person name="Yun M.H."/>
        </authorList>
    </citation>
    <scope>NUCLEOTIDE SEQUENCE</scope>
    <source>
        <strain evidence="2">20211129_DDA</strain>
        <tissue evidence="2">Liver</tissue>
    </source>
</reference>
<dbReference type="EMBL" id="JANPWB010000006">
    <property type="protein sequence ID" value="KAJ1180974.1"/>
    <property type="molecule type" value="Genomic_DNA"/>
</dbReference>
<evidence type="ECO:0000256" key="1">
    <source>
        <dbReference type="SAM" id="MobiDB-lite"/>
    </source>
</evidence>
<accession>A0AAV7TXS1</accession>
<name>A0AAV7TXS1_PLEWA</name>
<comment type="caution">
    <text evidence="2">The sequence shown here is derived from an EMBL/GenBank/DDBJ whole genome shotgun (WGS) entry which is preliminary data.</text>
</comment>
<keyword evidence="3" id="KW-1185">Reference proteome</keyword>
<protein>
    <submittedName>
        <fullName evidence="2">Uncharacterized protein</fullName>
    </submittedName>
</protein>
<organism evidence="2 3">
    <name type="scientific">Pleurodeles waltl</name>
    <name type="common">Iberian ribbed newt</name>
    <dbReference type="NCBI Taxonomy" id="8319"/>
    <lineage>
        <taxon>Eukaryota</taxon>
        <taxon>Metazoa</taxon>
        <taxon>Chordata</taxon>
        <taxon>Craniata</taxon>
        <taxon>Vertebrata</taxon>
        <taxon>Euteleostomi</taxon>
        <taxon>Amphibia</taxon>
        <taxon>Batrachia</taxon>
        <taxon>Caudata</taxon>
        <taxon>Salamandroidea</taxon>
        <taxon>Salamandridae</taxon>
        <taxon>Pleurodelinae</taxon>
        <taxon>Pleurodeles</taxon>
    </lineage>
</organism>
<evidence type="ECO:0000313" key="2">
    <source>
        <dbReference type="EMBL" id="KAJ1180974.1"/>
    </source>
</evidence>
<feature type="compositionally biased region" description="Polar residues" evidence="1">
    <location>
        <begin position="48"/>
        <end position="59"/>
    </location>
</feature>
<gene>
    <name evidence="2" type="ORF">NDU88_006185</name>
</gene>
<dbReference type="AlphaFoldDB" id="A0AAV7TXS1"/>
<feature type="region of interest" description="Disordered" evidence="1">
    <location>
        <begin position="41"/>
        <end position="71"/>
    </location>
</feature>
<evidence type="ECO:0000313" key="3">
    <source>
        <dbReference type="Proteomes" id="UP001066276"/>
    </source>
</evidence>
<proteinExistence type="predicted"/>
<sequence>MPETTHSLHRGENFTACRSGMMQPDFTMRRLMQHLHSDRKFAARPTGMTHSRTRMTQPDFQRGIDAAPAVR</sequence>
<dbReference type="Proteomes" id="UP001066276">
    <property type="component" value="Chromosome 3_2"/>
</dbReference>